<dbReference type="Proteomes" id="UP000612585">
    <property type="component" value="Unassembled WGS sequence"/>
</dbReference>
<dbReference type="EMBL" id="BOPG01000044">
    <property type="protein sequence ID" value="GIJ59108.1"/>
    <property type="molecule type" value="Genomic_DNA"/>
</dbReference>
<organism evidence="3 4">
    <name type="scientific">Virgisporangium aurantiacum</name>
    <dbReference type="NCBI Taxonomy" id="175570"/>
    <lineage>
        <taxon>Bacteria</taxon>
        <taxon>Bacillati</taxon>
        <taxon>Actinomycetota</taxon>
        <taxon>Actinomycetes</taxon>
        <taxon>Micromonosporales</taxon>
        <taxon>Micromonosporaceae</taxon>
        <taxon>Virgisporangium</taxon>
    </lineage>
</organism>
<feature type="signal peptide" evidence="1">
    <location>
        <begin position="1"/>
        <end position="24"/>
    </location>
</feature>
<sequence length="164" mass="17915">MSSVRRVLLTFALGTALGAGPAIAAPAMAKPWDDDRDHDRSTSLAAVLSGRGVVDEDRDTNGWGTVSLQVRPDRGQVCFTYFVRGVEDPENINVYVGRRGDPNSDADIVAELRDSGSWGSGCRQVGPRTAWAMVRSPGRYNVQVDGEDGAIRGQLRWNDQDHDW</sequence>
<dbReference type="Pfam" id="PF07452">
    <property type="entry name" value="CHRD"/>
    <property type="match status" value="1"/>
</dbReference>
<feature type="domain" description="CHRD" evidence="2">
    <location>
        <begin position="45"/>
        <end position="155"/>
    </location>
</feature>
<keyword evidence="4" id="KW-1185">Reference proteome</keyword>
<keyword evidence="1" id="KW-0732">Signal</keyword>
<proteinExistence type="predicted"/>
<evidence type="ECO:0000256" key="1">
    <source>
        <dbReference type="SAM" id="SignalP"/>
    </source>
</evidence>
<dbReference type="InterPro" id="IPR010895">
    <property type="entry name" value="CHRD"/>
</dbReference>
<dbReference type="InterPro" id="IPR006311">
    <property type="entry name" value="TAT_signal"/>
</dbReference>
<comment type="caution">
    <text evidence="3">The sequence shown here is derived from an EMBL/GenBank/DDBJ whole genome shotgun (WGS) entry which is preliminary data.</text>
</comment>
<evidence type="ECO:0000313" key="4">
    <source>
        <dbReference type="Proteomes" id="UP000612585"/>
    </source>
</evidence>
<protein>
    <recommendedName>
        <fullName evidence="2">CHRD domain-containing protein</fullName>
    </recommendedName>
</protein>
<accession>A0A8J3ZDB5</accession>
<gene>
    <name evidence="3" type="ORF">Vau01_066240</name>
</gene>
<reference evidence="3" key="1">
    <citation type="submission" date="2021-01" db="EMBL/GenBank/DDBJ databases">
        <title>Whole genome shotgun sequence of Virgisporangium aurantiacum NBRC 16421.</title>
        <authorList>
            <person name="Komaki H."/>
            <person name="Tamura T."/>
        </authorList>
    </citation>
    <scope>NUCLEOTIDE SEQUENCE</scope>
    <source>
        <strain evidence="3">NBRC 16421</strain>
    </source>
</reference>
<evidence type="ECO:0000313" key="3">
    <source>
        <dbReference type="EMBL" id="GIJ59108.1"/>
    </source>
</evidence>
<name>A0A8J3ZDB5_9ACTN</name>
<dbReference type="AlphaFoldDB" id="A0A8J3ZDB5"/>
<feature type="chain" id="PRO_5035303178" description="CHRD domain-containing protein" evidence="1">
    <location>
        <begin position="25"/>
        <end position="164"/>
    </location>
</feature>
<dbReference type="PROSITE" id="PS51318">
    <property type="entry name" value="TAT"/>
    <property type="match status" value="1"/>
</dbReference>
<evidence type="ECO:0000259" key="2">
    <source>
        <dbReference type="Pfam" id="PF07452"/>
    </source>
</evidence>